<keyword evidence="5" id="KW-0811">Translocation</keyword>
<comment type="similarity">
    <text evidence="8">Belongs to the Nup188 family.</text>
</comment>
<dbReference type="Gene3D" id="1.25.10.70">
    <property type="match status" value="1"/>
</dbReference>
<evidence type="ECO:0000256" key="7">
    <source>
        <dbReference type="ARBA" id="ARBA00023242"/>
    </source>
</evidence>
<dbReference type="VEuPathDB" id="FungiDB:ATEG_00505"/>
<dbReference type="InterPro" id="IPR048883">
    <property type="entry name" value="Nup188_N-subdom_III"/>
</dbReference>
<feature type="domain" description="Nucleoporin Nup188 N-terminal" evidence="10">
    <location>
        <begin position="169"/>
        <end position="445"/>
    </location>
</feature>
<keyword evidence="2" id="KW-0813">Transport</keyword>
<keyword evidence="7" id="KW-0539">Nucleus</keyword>
<comment type="subcellular location">
    <subcellularLocation>
        <location evidence="1">Nucleus</location>
        <location evidence="1">Nuclear pore complex</location>
    </subcellularLocation>
</comment>
<dbReference type="InterPro" id="IPR018864">
    <property type="entry name" value="Nucleoporin_Nup188_N"/>
</dbReference>
<evidence type="ECO:0000256" key="5">
    <source>
        <dbReference type="ARBA" id="ARBA00023010"/>
    </source>
</evidence>
<keyword evidence="3" id="KW-0509">mRNA transport</keyword>
<organism evidence="13 14">
    <name type="scientific">Aspergillus terreus</name>
    <dbReference type="NCBI Taxonomy" id="33178"/>
    <lineage>
        <taxon>Eukaryota</taxon>
        <taxon>Fungi</taxon>
        <taxon>Dikarya</taxon>
        <taxon>Ascomycota</taxon>
        <taxon>Pezizomycotina</taxon>
        <taxon>Eurotiomycetes</taxon>
        <taxon>Eurotiomycetidae</taxon>
        <taxon>Eurotiales</taxon>
        <taxon>Aspergillaceae</taxon>
        <taxon>Aspergillus</taxon>
        <taxon>Aspergillus subgen. Circumdati</taxon>
    </lineage>
</organism>
<feature type="domain" description="Nucleoporin Nup188 N-terminal subdomain III" evidence="12">
    <location>
        <begin position="704"/>
        <end position="1150"/>
    </location>
</feature>
<dbReference type="OrthoDB" id="102511at2759"/>
<gene>
    <name evidence="13" type="ORF">ATEIFO6365_0003050200</name>
</gene>
<dbReference type="GO" id="GO:0044611">
    <property type="term" value="C:nuclear pore inner ring"/>
    <property type="evidence" value="ECO:0007669"/>
    <property type="project" value="TreeGrafter"/>
</dbReference>
<dbReference type="InterPro" id="IPR044840">
    <property type="entry name" value="Nup188"/>
</dbReference>
<keyword evidence="14" id="KW-1185">Reference proteome</keyword>
<dbReference type="InterPro" id="IPR041634">
    <property type="entry name" value="Nup188_C"/>
</dbReference>
<name>A0A5M3YVY1_ASPTE</name>
<dbReference type="Proteomes" id="UP000452235">
    <property type="component" value="Unassembled WGS sequence"/>
</dbReference>
<evidence type="ECO:0000256" key="4">
    <source>
        <dbReference type="ARBA" id="ARBA00022927"/>
    </source>
</evidence>
<evidence type="ECO:0000313" key="14">
    <source>
        <dbReference type="Proteomes" id="UP000452235"/>
    </source>
</evidence>
<evidence type="ECO:0000256" key="3">
    <source>
        <dbReference type="ARBA" id="ARBA00022816"/>
    </source>
</evidence>
<dbReference type="FunFam" id="1.25.10.70:FF:000002">
    <property type="entry name" value="Nucleoporin (Nup184), putative"/>
    <property type="match status" value="1"/>
</dbReference>
<proteinExistence type="inferred from homology"/>
<dbReference type="Pfam" id="PF21094">
    <property type="entry name" value="Nup188_SH3-like"/>
    <property type="match status" value="1"/>
</dbReference>
<dbReference type="Pfam" id="PF10487">
    <property type="entry name" value="Nup188_N"/>
    <property type="match status" value="1"/>
</dbReference>
<dbReference type="Pfam" id="PF21093">
    <property type="entry name" value="Nup188_N-subdom_III"/>
    <property type="match status" value="1"/>
</dbReference>
<evidence type="ECO:0000256" key="8">
    <source>
        <dbReference type="ARBA" id="ARBA00038387"/>
    </source>
</evidence>
<keyword evidence="4" id="KW-0653">Protein transport</keyword>
<dbReference type="GO" id="GO:0006606">
    <property type="term" value="P:protein import into nucleus"/>
    <property type="evidence" value="ECO:0007669"/>
    <property type="project" value="TreeGrafter"/>
</dbReference>
<evidence type="ECO:0000259" key="11">
    <source>
        <dbReference type="Pfam" id="PF18378"/>
    </source>
</evidence>
<evidence type="ECO:0000256" key="6">
    <source>
        <dbReference type="ARBA" id="ARBA00023132"/>
    </source>
</evidence>
<evidence type="ECO:0000256" key="2">
    <source>
        <dbReference type="ARBA" id="ARBA00022448"/>
    </source>
</evidence>
<evidence type="ECO:0000259" key="12">
    <source>
        <dbReference type="Pfam" id="PF21093"/>
    </source>
</evidence>
<reference evidence="13 14" key="1">
    <citation type="submission" date="2020-01" db="EMBL/GenBank/DDBJ databases">
        <title>Aspergillus terreus IFO 6365 whole genome shotgun sequence.</title>
        <authorList>
            <person name="Kanamasa S."/>
            <person name="Takahashi H."/>
        </authorList>
    </citation>
    <scope>NUCLEOTIDE SEQUENCE [LARGE SCALE GENOMIC DNA]</scope>
    <source>
        <strain evidence="13 14">IFO 6365</strain>
    </source>
</reference>
<sequence>MAPVPEAYFPSLDKCFSGDVQLLSWRRAFLYTCNADCDVDDTGHLSTFLSHPESIQLLSVCLKSFPAPSTKSKSDFESKTAAIHAETTAQGSYDLKEIKADALWLSQKACIDEVSALRTVILEWQNRPGTRLLARFADEEATSLQGAAGVENFRVSLAGPSFAEIFNKSTRRDDASDFASEKNRRMRIQNLYLSERVHLVKTARKLLALHLSDNLDQKTLPSTEQNERVSLLRKLGASVFKNKLVGDEWRSQIQACINAVESRLKALEGDGGWLGASESSETVEDLWRTTTVEEISHIVQMLFLQLQASADIPSAQLLLSWLRLMADYNFLEPLQVPCEDPVEVLLPLQAFVSLTTLAFMKLPISFPAIIDKTMSNGASASKTPYFLSKEDIGQINEILVNAGADAKTANPAAFAWGLILNTMRELALNDKESRELEQFHSAVDSFQSNTPHSNTDGTSELSLYEELLENAKTPKYTVDESIAILTSDALRLVAFDTIIVLASKVGATSAVDDILSNCWAREALLDLIRVAVVYLDYSPEIVESVLAILTGSLTSSTWPLTAVSPGPSDPRSIFLQDDVLMDNIFRIGRSRFPYETVPFLKLSRSLISKDLVNEEGIPSILAELESMETFTQVLPPEFQAYETIREDENANFVTLTQSLPMLTSTGRTKLISNYEPSNALVVTGSSQIPTTTVGQVVSESRPVVVMWRHQYSCLSYLGSWLEDWNESGGYAAGWGEDVVAEVIGLLADLLIAAKDSYVQDGDNSGSKRILELASDGLSRQSDVISLVFEIFERNLSSVGPKAGADHVLESTIACLRFICALISILPGRVWPLLSRSRLLRSEGKGGILTAIVSAMEVTSGEYPFLLGCVHLFEAIVTDAASRAVLRRSPNSITGKTTNVSDWTAGVPSHMMRDILLNFVRTMVEVYNSSINWRFNAPGQKFEINSTLGNTFERILYYAYGANDSAKLDAKVTGVFSSSATYLVDVLRPKSEADLPFNPLLRLIVEGLQTPPTLYLRYLFLVERQTKSTLELSARLLQSAQYLGSSPSLLEKQLFRATPVLVKLYALHDAYRLPVTLLLDTLISGAALDPENEPPSLVGHLGAESSCLFLDVLSQFDRPLSDRGLNLTIWRLLSSLISKRQQWLAVYILTGSSPRQTLREDSKKAPAMRGTPFLKIALDMLSEIDGLDLQVALALLEFVSQAQEHWPWATPELRKHPQFFPSLVNYVSKLKISSLSVVDQIFTTRIAAVIADLCTVYLHSAKEMQDRTFFKSLIPLVSWYAKEAVEVPGYNASLHANLKKNFEMRYAGCKLVDFKRTSLQPRCLGSEYCYDIHLGKQLLSYDFAWVGTRNQGFAQEFERANLNLSLVEAQVSLLHSWKFFATEHCADFMTDREVQKSMALVVQRCLEANMNGVPQEPIFERIQQTRVDFAQGLLQRLVEIGAKGAEVFGLLRVVWDTIRTRRATYEEALANDDTEYYRSLLNVLFLALQFHLDTPSRAAPEALSKKPEVSSDLGLVVEVVKVVVAQGFRSLTAYLHEQPDKCAPKDFAVLTAILQSCLQVKNVDRLYEHMVYHIADNDTARHATSLFSWADQLAVAGDPVYGEISISFLVKLSTIPMLAEHLAVEVVLNRLSTCRLTNIIRQSKGFGPFDPVPRMYTIWTGGFLPLCLNLLYHVVRSAPEVAAFLNQFEGQLQRATESFAAGRTAVSSGSTTRRICLSMASEAYSLALISFILNRFREAGASLGVDSEAIQELKWDKSQVKEDIEELLERRQNLRGRIVATNEKEVELWRQKPINAASSGAETRLEEKIVGELKAALVCLGGEEA</sequence>
<dbReference type="EMBL" id="BLJY01000003">
    <property type="protein sequence ID" value="GFF14436.1"/>
    <property type="molecule type" value="Genomic_DNA"/>
</dbReference>
<evidence type="ECO:0000313" key="13">
    <source>
        <dbReference type="EMBL" id="GFF14436.1"/>
    </source>
</evidence>
<feature type="domain" description="Nuclear pore protein Nup188 C-terminal" evidence="11">
    <location>
        <begin position="1449"/>
        <end position="1819"/>
    </location>
</feature>
<evidence type="ECO:0000256" key="9">
    <source>
        <dbReference type="ARBA" id="ARBA00040174"/>
    </source>
</evidence>
<dbReference type="PANTHER" id="PTHR31431:SF1">
    <property type="entry name" value="NUCLEOPORIN NUP188"/>
    <property type="match status" value="1"/>
</dbReference>
<keyword evidence="6" id="KW-0906">Nuclear pore complex</keyword>
<dbReference type="Pfam" id="PF18378">
    <property type="entry name" value="Nup188_C"/>
    <property type="match status" value="1"/>
</dbReference>
<protein>
    <recommendedName>
        <fullName evidence="9">Nucleoporin NUP188</fullName>
    </recommendedName>
</protein>
<comment type="caution">
    <text evidence="13">The sequence shown here is derived from an EMBL/GenBank/DDBJ whole genome shotgun (WGS) entry which is preliminary data.</text>
</comment>
<accession>A0A5M3YVY1</accession>
<evidence type="ECO:0000259" key="10">
    <source>
        <dbReference type="Pfam" id="PF10487"/>
    </source>
</evidence>
<dbReference type="GO" id="GO:0051028">
    <property type="term" value="P:mRNA transport"/>
    <property type="evidence" value="ECO:0007669"/>
    <property type="project" value="UniProtKB-KW"/>
</dbReference>
<evidence type="ECO:0000256" key="1">
    <source>
        <dbReference type="ARBA" id="ARBA00004567"/>
    </source>
</evidence>
<dbReference type="GO" id="GO:0017056">
    <property type="term" value="F:structural constituent of nuclear pore"/>
    <property type="evidence" value="ECO:0007669"/>
    <property type="project" value="InterPro"/>
</dbReference>
<dbReference type="GO" id="GO:0006405">
    <property type="term" value="P:RNA export from nucleus"/>
    <property type="evidence" value="ECO:0007669"/>
    <property type="project" value="TreeGrafter"/>
</dbReference>
<dbReference type="PANTHER" id="PTHR31431">
    <property type="entry name" value="NUCLEOPORIN NUP188 HOMOLOG"/>
    <property type="match status" value="1"/>
</dbReference>